<evidence type="ECO:0000313" key="1">
    <source>
        <dbReference type="EMBL" id="MBC2646820.1"/>
    </source>
</evidence>
<evidence type="ECO:0000313" key="2">
    <source>
        <dbReference type="Proteomes" id="UP000586346"/>
    </source>
</evidence>
<protein>
    <submittedName>
        <fullName evidence="1">Uncharacterized protein</fullName>
    </submittedName>
</protein>
<dbReference type="RefSeq" id="WP_161623383.1">
    <property type="nucleotide sequence ID" value="NZ_CBDITX010000013.1"/>
</dbReference>
<name>A0ABR6TU56_CITBR</name>
<dbReference type="Proteomes" id="UP000586346">
    <property type="component" value="Unassembled WGS sequence"/>
</dbReference>
<sequence length="142" mass="15492">MNINQWLEKTLSSIRSTDPKVLIERMERYGLVEDDLDDTKSLQNVTMGVVGPKIQFFDGHFSSGDLVATQSVSNIMFTPNISLPNTFISNSYTVGKSIDSQELNFTATPRDAAFFCSYDNALLAMAAGGIVISQSNDIAQAA</sequence>
<reference evidence="1 2" key="1">
    <citation type="submission" date="2020-08" db="EMBL/GenBank/DDBJ databases">
        <title>Emergence and comparative genomics analysis of Citrobacter in Fennec fox imported from North Africa to China.</title>
        <authorList>
            <person name="Zheng B."/>
        </authorList>
    </citation>
    <scope>NUCLEOTIDE SEQUENCE [LARGE SCALE GENOMIC DNA]</scope>
    <source>
        <strain evidence="1 2">FF371</strain>
    </source>
</reference>
<dbReference type="EMBL" id="JACLAH010000002">
    <property type="protein sequence ID" value="MBC2646820.1"/>
    <property type="molecule type" value="Genomic_DNA"/>
</dbReference>
<keyword evidence="2" id="KW-1185">Reference proteome</keyword>
<accession>A0ABR6TU56</accession>
<gene>
    <name evidence="1" type="ORF">H6P72_09320</name>
</gene>
<comment type="caution">
    <text evidence="1">The sequence shown here is derived from an EMBL/GenBank/DDBJ whole genome shotgun (WGS) entry which is preliminary data.</text>
</comment>
<organism evidence="1 2">
    <name type="scientific">Citrobacter braakii</name>
    <dbReference type="NCBI Taxonomy" id="57706"/>
    <lineage>
        <taxon>Bacteria</taxon>
        <taxon>Pseudomonadati</taxon>
        <taxon>Pseudomonadota</taxon>
        <taxon>Gammaproteobacteria</taxon>
        <taxon>Enterobacterales</taxon>
        <taxon>Enterobacteriaceae</taxon>
        <taxon>Citrobacter</taxon>
        <taxon>Citrobacter freundii complex</taxon>
    </lineage>
</organism>
<proteinExistence type="predicted"/>